<name>A0A8B9KNI0_ASTMX</name>
<accession>A0A8B9KNI0</accession>
<feature type="region of interest" description="Disordered" evidence="1">
    <location>
        <begin position="1"/>
        <end position="33"/>
    </location>
</feature>
<dbReference type="Proteomes" id="UP000752171">
    <property type="component" value="Unassembled WGS sequence"/>
</dbReference>
<feature type="compositionally biased region" description="Polar residues" evidence="1">
    <location>
        <begin position="18"/>
        <end position="29"/>
    </location>
</feature>
<evidence type="ECO:0000313" key="4">
    <source>
        <dbReference type="Proteomes" id="UP000694621"/>
    </source>
</evidence>
<dbReference type="EMBL" id="JAICCE010000025">
    <property type="protein sequence ID" value="KAG9259894.1"/>
    <property type="molecule type" value="Genomic_DNA"/>
</dbReference>
<dbReference type="InterPro" id="IPR036397">
    <property type="entry name" value="RNaseH_sf"/>
</dbReference>
<protein>
    <submittedName>
        <fullName evidence="2">Regulator of G-protein signaling 17-like</fullName>
    </submittedName>
</protein>
<dbReference type="Proteomes" id="UP000694621">
    <property type="component" value="Unplaced"/>
</dbReference>
<sequence length="83" mass="9848">MGHHWVFQQDNDPKHASKSTQKCPSQSPDLNPLEKLKIRVHRRRPRTQDFSVLSHLVKSIRRRLNAVLLANRGFIKYQHQGWQ</sequence>
<proteinExistence type="predicted"/>
<dbReference type="AlphaFoldDB" id="A0A8B9KNI0"/>
<reference evidence="2 5" key="1">
    <citation type="submission" date="2021-07" db="EMBL/GenBank/DDBJ databases">
        <authorList>
            <person name="Imarazene B."/>
            <person name="Zahm M."/>
            <person name="Klopp C."/>
            <person name="Cabau C."/>
            <person name="Beille S."/>
            <person name="Jouanno E."/>
            <person name="Castinel A."/>
            <person name="Lluch J."/>
            <person name="Gil L."/>
            <person name="Kuchtly C."/>
            <person name="Lopez Roques C."/>
            <person name="Donnadieu C."/>
            <person name="Parrinello H."/>
            <person name="Journot L."/>
            <person name="Du K."/>
            <person name="Schartl M."/>
            <person name="Retaux S."/>
            <person name="Guiguen Y."/>
        </authorList>
    </citation>
    <scope>NUCLEOTIDE SEQUENCE [LARGE SCALE GENOMIC DNA]</scope>
    <source>
        <strain evidence="2">Pach_M1</strain>
        <tissue evidence="2">Testis</tissue>
    </source>
</reference>
<gene>
    <name evidence="2" type="ORF">AMEX_G27518</name>
</gene>
<evidence type="ECO:0000313" key="5">
    <source>
        <dbReference type="Proteomes" id="UP000752171"/>
    </source>
</evidence>
<organism evidence="3 4">
    <name type="scientific">Astyanax mexicanus</name>
    <name type="common">Blind cave fish</name>
    <name type="synonym">Astyanax fasciatus mexicanus</name>
    <dbReference type="NCBI Taxonomy" id="7994"/>
    <lineage>
        <taxon>Eukaryota</taxon>
        <taxon>Metazoa</taxon>
        <taxon>Chordata</taxon>
        <taxon>Craniata</taxon>
        <taxon>Vertebrata</taxon>
        <taxon>Euteleostomi</taxon>
        <taxon>Actinopterygii</taxon>
        <taxon>Neopterygii</taxon>
        <taxon>Teleostei</taxon>
        <taxon>Ostariophysi</taxon>
        <taxon>Characiformes</taxon>
        <taxon>Characoidei</taxon>
        <taxon>Acestrorhamphidae</taxon>
        <taxon>Acestrorhamphinae</taxon>
        <taxon>Astyanax</taxon>
    </lineage>
</organism>
<evidence type="ECO:0000313" key="2">
    <source>
        <dbReference type="EMBL" id="KAG9259894.1"/>
    </source>
</evidence>
<dbReference type="Ensembl" id="ENSAMXT00005041863.1">
    <property type="protein sequence ID" value="ENSAMXP00005038422.1"/>
    <property type="gene ID" value="ENSAMXG00005018227.1"/>
</dbReference>
<dbReference type="Gene3D" id="3.30.420.10">
    <property type="entry name" value="Ribonuclease H-like superfamily/Ribonuclease H"/>
    <property type="match status" value="1"/>
</dbReference>
<evidence type="ECO:0000256" key="1">
    <source>
        <dbReference type="SAM" id="MobiDB-lite"/>
    </source>
</evidence>
<evidence type="ECO:0000313" key="3">
    <source>
        <dbReference type="Ensembl" id="ENSAMXP00005038422.1"/>
    </source>
</evidence>
<dbReference type="GO" id="GO:0003676">
    <property type="term" value="F:nucleic acid binding"/>
    <property type="evidence" value="ECO:0007669"/>
    <property type="project" value="InterPro"/>
</dbReference>
<reference evidence="3" key="2">
    <citation type="submission" date="2025-05" db="UniProtKB">
        <authorList>
            <consortium name="Ensembl"/>
        </authorList>
    </citation>
    <scope>IDENTIFICATION</scope>
</reference>